<dbReference type="InterPro" id="IPR036397">
    <property type="entry name" value="RNaseH_sf"/>
</dbReference>
<dbReference type="SUPFAM" id="SSF53098">
    <property type="entry name" value="Ribonuclease H-like"/>
    <property type="match status" value="1"/>
</dbReference>
<dbReference type="PANTHER" id="PTHR35004">
    <property type="entry name" value="TRANSPOSASE RV3428C-RELATED"/>
    <property type="match status" value="1"/>
</dbReference>
<dbReference type="EMBL" id="CP097160">
    <property type="protein sequence ID" value="UQN14183.1"/>
    <property type="molecule type" value="Genomic_DNA"/>
</dbReference>
<dbReference type="Pfam" id="PF13683">
    <property type="entry name" value="rve_3"/>
    <property type="match status" value="1"/>
</dbReference>
<dbReference type="PANTHER" id="PTHR35004:SF6">
    <property type="entry name" value="TRANSPOSASE"/>
    <property type="match status" value="1"/>
</dbReference>
<evidence type="ECO:0000259" key="2">
    <source>
        <dbReference type="PROSITE" id="PS50994"/>
    </source>
</evidence>
<proteinExistence type="predicted"/>
<evidence type="ECO:0000313" key="3">
    <source>
        <dbReference type="EMBL" id="UQN14183.1"/>
    </source>
</evidence>
<reference evidence="3" key="1">
    <citation type="submission" date="2022-05" db="EMBL/GenBank/DDBJ databases">
        <title>Complete genome sequence of toluene-degrading Gulosibacter sediminis strain ACHW.36C.</title>
        <authorList>
            <person name="Wai A.C."/>
            <person name="Lai G.K."/>
            <person name="Griffin S.D."/>
            <person name="Leung F.C."/>
        </authorList>
    </citation>
    <scope>NUCLEOTIDE SEQUENCE [LARGE SCALE GENOMIC DNA]</scope>
    <source>
        <strain evidence="3">ACHW.36C</strain>
    </source>
</reference>
<evidence type="ECO:0000256" key="1">
    <source>
        <dbReference type="SAM" id="MobiDB-lite"/>
    </source>
</evidence>
<organism evidence="3">
    <name type="scientific">Gulosibacter sediminis</name>
    <dbReference type="NCBI Taxonomy" id="1729695"/>
    <lineage>
        <taxon>Bacteria</taxon>
        <taxon>Bacillati</taxon>
        <taxon>Actinomycetota</taxon>
        <taxon>Actinomycetes</taxon>
        <taxon>Micrococcales</taxon>
        <taxon>Microbacteriaceae</taxon>
        <taxon>Gulosibacter</taxon>
    </lineage>
</organism>
<feature type="domain" description="Integrase catalytic" evidence="2">
    <location>
        <begin position="48"/>
        <end position="215"/>
    </location>
</feature>
<name>A0ABY4MYA7_9MICO</name>
<feature type="region of interest" description="Disordered" evidence="1">
    <location>
        <begin position="285"/>
        <end position="308"/>
    </location>
</feature>
<dbReference type="InterPro" id="IPR012337">
    <property type="entry name" value="RNaseH-like_sf"/>
</dbReference>
<feature type="region of interest" description="Disordered" evidence="1">
    <location>
        <begin position="1"/>
        <end position="41"/>
    </location>
</feature>
<dbReference type="PROSITE" id="PS50994">
    <property type="entry name" value="INTEGRASE"/>
    <property type="match status" value="1"/>
</dbReference>
<protein>
    <submittedName>
        <fullName evidence="3">Integrase core domain-containing protein</fullName>
    </submittedName>
</protein>
<feature type="compositionally biased region" description="Low complexity" evidence="1">
    <location>
        <begin position="31"/>
        <end position="41"/>
    </location>
</feature>
<dbReference type="InterPro" id="IPR001584">
    <property type="entry name" value="Integrase_cat-core"/>
</dbReference>
<dbReference type="Gene3D" id="3.30.420.10">
    <property type="entry name" value="Ribonuclease H-like superfamily/Ribonuclease H"/>
    <property type="match status" value="1"/>
</dbReference>
<gene>
    <name evidence="3" type="ORF">M3M28_08985</name>
</gene>
<accession>A0ABY4MYA7</accession>
<feature type="compositionally biased region" description="Basic and acidic residues" evidence="1">
    <location>
        <begin position="285"/>
        <end position="302"/>
    </location>
</feature>
<sequence>MAPPSPGTSTTKASPHPQPPPSAASCTPQTSSSPNPANAPRSSYLRFEAAQPNETWQSDFTHWRLADNTDVEILNWLDDHARYLLSCTAHTPVTGDDVVTSFIANIERDGPPASTLTDNGRVSTTRHGGGRNAFEYVLALLSIRQKNGAPNHPQTQGKVERFHQTLKQWLTARPRARTTHELQTQLTTFREHYNERRPHRSLTGHTPAQAFAATPKAVPSDPTDTAHYRLRYDRVSDGTISFRRAGRMHHLGIGTANNGKRVLAIADDTTVTVTHLTTGEVLSTHDIDPDRGYWRNKQREPGRWPGSR</sequence>